<proteinExistence type="predicted"/>
<dbReference type="EMBL" id="SSTG01000103">
    <property type="protein sequence ID" value="THG46823.1"/>
    <property type="molecule type" value="Genomic_DNA"/>
</dbReference>
<evidence type="ECO:0000313" key="2">
    <source>
        <dbReference type="Proteomes" id="UP000305401"/>
    </source>
</evidence>
<dbReference type="Proteomes" id="UP000305401">
    <property type="component" value="Unassembled WGS sequence"/>
</dbReference>
<reference evidence="1" key="1">
    <citation type="submission" date="2019-04" db="EMBL/GenBank/DDBJ databases">
        <title>Microbes associate with the intestines of laboratory mice.</title>
        <authorList>
            <person name="Navarre W."/>
            <person name="Wong E."/>
            <person name="Huang K.C."/>
            <person name="Tropini C."/>
            <person name="Ng K."/>
            <person name="Yu B."/>
        </authorList>
    </citation>
    <scope>NUCLEOTIDE SEQUENCE</scope>
    <source>
        <strain evidence="1">NM86_A22</strain>
    </source>
</reference>
<evidence type="ECO:0000313" key="1">
    <source>
        <dbReference type="EMBL" id="THG46823.1"/>
    </source>
</evidence>
<accession>A0AC61S4A4</accession>
<protein>
    <submittedName>
        <fullName evidence="1">Uncharacterized protein</fullName>
    </submittedName>
</protein>
<keyword evidence="2" id="KW-1185">Reference proteome</keyword>
<organism evidence="1 2">
    <name type="scientific">Muribaculum caecicola</name>
    <dbReference type="NCBI Taxonomy" id="3038144"/>
    <lineage>
        <taxon>Bacteria</taxon>
        <taxon>Pseudomonadati</taxon>
        <taxon>Bacteroidota</taxon>
        <taxon>Bacteroidia</taxon>
        <taxon>Bacteroidales</taxon>
        <taxon>Muribaculaceae</taxon>
        <taxon>Muribaculum</taxon>
    </lineage>
</organism>
<gene>
    <name evidence="1" type="ORF">E5990_08055</name>
</gene>
<name>A0AC61S4A4_9BACT</name>
<sequence>MKLNIIKGLFACGVLVSLSACEENTWNKDSLDGFETPDLNGGGSSQVVQYTLTSKDYSDIAKNETNVAMATEAGVLSQLTAVGTLGYFSETIQPREYVPAWLNNVSANTKYPFYMLNNKATVQVYYKVAEDMPAELTGIESAPKYEVGEADYKAVYGSDEDYAMSFSPSYQPAKYVPEFLSAAYPQAKADDFVYVGYNYSEQDPVFGGGSAPEIPEDPEPVIGDMTMGETYTVHGQLMAICNQGAVLTTSTGSTLVYNPGLNWSGMNIGDKATVEGEANNYFGALQLKNASVEITGNAAATYPAAVKWAGADVDKHMAEVAAHKTTAPMQPVYVEVEGTLKISGGKYYNFDVDGASNQVAFYQPTDAQKAAVADGQKYTITGYAVSTGKTYVNIIPTAVNGVSLVPFNSAVATMANVPSVATYAVYKFNGSKWVVPDNVVVLQSADYASMGVKDLNATTAAENLPKYLSIQFPYAAAGDYKYVVYKYYDAASKTTINQHCDRMTFDGTTWVMDTQETKMAQFVRSNGKWVYDPTVYLNFPDDKTNQESLAFYNACVTWVWDNINLKVPGITDQTLNDWPQTGKVVSFGWCWGSNSPTQEGYGGASAYYCNYDNRVAQTLKRYLGDDFFNEHYGSMSDEEVVALTQKRFCEEVALGAMEALYPEAMPGTTVDQYYQITFVQYSPKQEVSVRYLVTEKGKFKFVDCPVWGLKAE</sequence>
<comment type="caution">
    <text evidence="1">The sequence shown here is derived from an EMBL/GenBank/DDBJ whole genome shotgun (WGS) entry which is preliminary data.</text>
</comment>